<dbReference type="GO" id="GO:0004222">
    <property type="term" value="F:metalloendopeptidase activity"/>
    <property type="evidence" value="ECO:0007669"/>
    <property type="project" value="InterPro"/>
</dbReference>
<dbReference type="PROSITE" id="PS01306">
    <property type="entry name" value="UPF0054"/>
    <property type="match status" value="1"/>
</dbReference>
<feature type="binding site" evidence="9">
    <location>
        <position position="127"/>
    </location>
    <ligand>
        <name>Zn(2+)</name>
        <dbReference type="ChEBI" id="CHEBI:29105"/>
        <note>catalytic</note>
    </ligand>
</feature>
<dbReference type="EC" id="3.1.-.-" evidence="9"/>
<gene>
    <name evidence="9" type="primary">ybeY</name>
    <name evidence="10" type="ORF">SAMN05428946_1496</name>
</gene>
<evidence type="ECO:0000256" key="7">
    <source>
        <dbReference type="ARBA" id="ARBA00022801"/>
    </source>
</evidence>
<evidence type="ECO:0000256" key="5">
    <source>
        <dbReference type="ARBA" id="ARBA00022723"/>
    </source>
</evidence>
<sequence>MALMIDLMDETGSLRQQDEELIRGLLRHAAEIEEIHGEAELSVSFVDDEAIREVNRDYRDKDRPTDVISFAMEETVEGEEPVAEPEGMPRMLGDIIISAETAERQAEEYGHSRERELGFLALHGFLHLLGYDHMTEADERKMFGRQDAILDSFGLGRGQDGRP</sequence>
<accession>A0A1U7PMT6</accession>
<comment type="cofactor">
    <cofactor evidence="9">
        <name>Zn(2+)</name>
        <dbReference type="ChEBI" id="CHEBI:29105"/>
    </cofactor>
    <text evidence="9">Binds 1 zinc ion.</text>
</comment>
<dbReference type="GO" id="GO:0008270">
    <property type="term" value="F:zinc ion binding"/>
    <property type="evidence" value="ECO:0007669"/>
    <property type="project" value="UniProtKB-UniRule"/>
</dbReference>
<dbReference type="Pfam" id="PF02130">
    <property type="entry name" value="YbeY"/>
    <property type="match status" value="1"/>
</dbReference>
<keyword evidence="6 9" id="KW-0255">Endonuclease</keyword>
<dbReference type="AlphaFoldDB" id="A0A1U7PMT6"/>
<dbReference type="InterPro" id="IPR020549">
    <property type="entry name" value="YbeY_CS"/>
</dbReference>
<dbReference type="PANTHER" id="PTHR46986:SF1">
    <property type="entry name" value="ENDORIBONUCLEASE YBEY, CHLOROPLASTIC"/>
    <property type="match status" value="1"/>
</dbReference>
<keyword evidence="3 9" id="KW-0698">rRNA processing</keyword>
<dbReference type="SUPFAM" id="SSF55486">
    <property type="entry name" value="Metalloproteases ('zincins'), catalytic domain"/>
    <property type="match status" value="1"/>
</dbReference>
<dbReference type="EMBL" id="FTPL01000002">
    <property type="protein sequence ID" value="SIT82321.1"/>
    <property type="molecule type" value="Genomic_DNA"/>
</dbReference>
<keyword evidence="11" id="KW-1185">Reference proteome</keyword>
<feature type="binding site" evidence="9">
    <location>
        <position position="123"/>
    </location>
    <ligand>
        <name>Zn(2+)</name>
        <dbReference type="ChEBI" id="CHEBI:29105"/>
        <note>catalytic</note>
    </ligand>
</feature>
<keyword evidence="9" id="KW-0963">Cytoplasm</keyword>
<evidence type="ECO:0000313" key="11">
    <source>
        <dbReference type="Proteomes" id="UP000187550"/>
    </source>
</evidence>
<keyword evidence="7 9" id="KW-0378">Hydrolase</keyword>
<comment type="similarity">
    <text evidence="1 9">Belongs to the endoribonuclease YbeY family.</text>
</comment>
<comment type="function">
    <text evidence="9">Single strand-specific metallo-endoribonuclease involved in late-stage 70S ribosome quality control and in maturation of the 3' terminus of the 16S rRNA.</text>
</comment>
<dbReference type="Proteomes" id="UP000187550">
    <property type="component" value="Unassembled WGS sequence"/>
</dbReference>
<comment type="subcellular location">
    <subcellularLocation>
        <location evidence="9">Cytoplasm</location>
    </subcellularLocation>
</comment>
<evidence type="ECO:0000256" key="1">
    <source>
        <dbReference type="ARBA" id="ARBA00010875"/>
    </source>
</evidence>
<feature type="binding site" evidence="9">
    <location>
        <position position="133"/>
    </location>
    <ligand>
        <name>Zn(2+)</name>
        <dbReference type="ChEBI" id="CHEBI:29105"/>
        <note>catalytic</note>
    </ligand>
</feature>
<dbReference type="NCBIfam" id="TIGR00043">
    <property type="entry name" value="rRNA maturation RNase YbeY"/>
    <property type="match status" value="1"/>
</dbReference>
<dbReference type="HAMAP" id="MF_00009">
    <property type="entry name" value="Endoribonucl_YbeY"/>
    <property type="match status" value="1"/>
</dbReference>
<dbReference type="PANTHER" id="PTHR46986">
    <property type="entry name" value="ENDORIBONUCLEASE YBEY, CHLOROPLASTIC"/>
    <property type="match status" value="1"/>
</dbReference>
<evidence type="ECO:0000256" key="3">
    <source>
        <dbReference type="ARBA" id="ARBA00022552"/>
    </source>
</evidence>
<evidence type="ECO:0000256" key="4">
    <source>
        <dbReference type="ARBA" id="ARBA00022722"/>
    </source>
</evidence>
<keyword evidence="4 9" id="KW-0540">Nuclease</keyword>
<dbReference type="GO" id="GO:0006364">
    <property type="term" value="P:rRNA processing"/>
    <property type="evidence" value="ECO:0007669"/>
    <property type="project" value="UniProtKB-UniRule"/>
</dbReference>
<dbReference type="InterPro" id="IPR002036">
    <property type="entry name" value="YbeY"/>
</dbReference>
<evidence type="ECO:0000313" key="10">
    <source>
        <dbReference type="EMBL" id="SIT82321.1"/>
    </source>
</evidence>
<evidence type="ECO:0000256" key="6">
    <source>
        <dbReference type="ARBA" id="ARBA00022759"/>
    </source>
</evidence>
<dbReference type="OrthoDB" id="9807740at2"/>
<evidence type="ECO:0000256" key="2">
    <source>
        <dbReference type="ARBA" id="ARBA00022517"/>
    </source>
</evidence>
<proteinExistence type="inferred from homology"/>
<protein>
    <recommendedName>
        <fullName evidence="9">Endoribonuclease YbeY</fullName>
        <ecNumber evidence="9">3.1.-.-</ecNumber>
    </recommendedName>
</protein>
<keyword evidence="5 9" id="KW-0479">Metal-binding</keyword>
<evidence type="ECO:0000256" key="9">
    <source>
        <dbReference type="HAMAP-Rule" id="MF_00009"/>
    </source>
</evidence>
<dbReference type="STRING" id="550447.SAMN05428946_1496"/>
<dbReference type="RefSeq" id="WP_076757752.1">
    <property type="nucleotide sequence ID" value="NZ_FTPL01000002.1"/>
</dbReference>
<keyword evidence="2 9" id="KW-0690">Ribosome biogenesis</keyword>
<dbReference type="Gene3D" id="3.40.390.30">
    <property type="entry name" value="Metalloproteases ('zincins'), catalytic domain"/>
    <property type="match status" value="1"/>
</dbReference>
<evidence type="ECO:0000256" key="8">
    <source>
        <dbReference type="ARBA" id="ARBA00022833"/>
    </source>
</evidence>
<dbReference type="InterPro" id="IPR023091">
    <property type="entry name" value="MetalPrtase_cat_dom_sf_prd"/>
</dbReference>
<reference evidence="11" key="1">
    <citation type="submission" date="2017-01" db="EMBL/GenBank/DDBJ databases">
        <authorList>
            <person name="Varghese N."/>
            <person name="Submissions S."/>
        </authorList>
    </citation>
    <scope>NUCLEOTIDE SEQUENCE [LARGE SCALE GENOMIC DNA]</scope>
    <source>
        <strain evidence="11">MNA4</strain>
    </source>
</reference>
<dbReference type="GO" id="GO:0005737">
    <property type="term" value="C:cytoplasm"/>
    <property type="evidence" value="ECO:0007669"/>
    <property type="project" value="UniProtKB-SubCell"/>
</dbReference>
<keyword evidence="8 9" id="KW-0862">Zinc</keyword>
<dbReference type="GO" id="GO:0004521">
    <property type="term" value="F:RNA endonuclease activity"/>
    <property type="evidence" value="ECO:0007669"/>
    <property type="project" value="UniProtKB-UniRule"/>
</dbReference>
<organism evidence="10 11">
    <name type="scientific">Edaphobacillus lindanitolerans</name>
    <dbReference type="NCBI Taxonomy" id="550447"/>
    <lineage>
        <taxon>Bacteria</taxon>
        <taxon>Bacillati</taxon>
        <taxon>Bacillota</taxon>
        <taxon>Bacilli</taxon>
        <taxon>Bacillales</taxon>
        <taxon>Bacillaceae</taxon>
        <taxon>Edaphobacillus</taxon>
    </lineage>
</organism>
<name>A0A1U7PMT6_9BACI</name>